<evidence type="ECO:0000313" key="11">
    <source>
        <dbReference type="EMBL" id="SUB16585.1"/>
    </source>
</evidence>
<dbReference type="GO" id="GO:0044205">
    <property type="term" value="P:'de novo' UMP biosynthetic process"/>
    <property type="evidence" value="ECO:0007669"/>
    <property type="project" value="InterPro"/>
</dbReference>
<evidence type="ECO:0000256" key="3">
    <source>
        <dbReference type="ARBA" id="ARBA00012321"/>
    </source>
</evidence>
<evidence type="ECO:0000313" key="12">
    <source>
        <dbReference type="Proteomes" id="UP000254640"/>
    </source>
</evidence>
<evidence type="ECO:0000256" key="1">
    <source>
        <dbReference type="ARBA" id="ARBA00002356"/>
    </source>
</evidence>
<dbReference type="PANTHER" id="PTHR32119">
    <property type="entry name" value="OROTIDINE 5'-PHOSPHATE DECARBOXYLASE"/>
    <property type="match status" value="1"/>
</dbReference>
<evidence type="ECO:0000259" key="10">
    <source>
        <dbReference type="Pfam" id="PF00215"/>
    </source>
</evidence>
<dbReference type="InterPro" id="IPR013785">
    <property type="entry name" value="Aldolase_TIM"/>
</dbReference>
<protein>
    <recommendedName>
        <fullName evidence="4">Orotidine 5'-phosphate decarboxylase</fullName>
        <ecNumber evidence="3">4.1.1.23</ecNumber>
    </recommendedName>
    <alternativeName>
        <fullName evidence="8">OMP decarboxylase</fullName>
    </alternativeName>
</protein>
<keyword evidence="7 11" id="KW-0456">Lyase</keyword>
<dbReference type="AlphaFoldDB" id="A0A379AFB5"/>
<dbReference type="PANTHER" id="PTHR32119:SF2">
    <property type="entry name" value="OROTIDINE 5'-PHOSPHATE DECARBOXYLASE"/>
    <property type="match status" value="1"/>
</dbReference>
<dbReference type="Gene3D" id="3.20.20.70">
    <property type="entry name" value="Aldolase class I"/>
    <property type="match status" value="1"/>
</dbReference>
<name>A0A379AFB5_ENTAG</name>
<evidence type="ECO:0000256" key="5">
    <source>
        <dbReference type="ARBA" id="ARBA00022793"/>
    </source>
</evidence>
<dbReference type="GO" id="GO:0005829">
    <property type="term" value="C:cytosol"/>
    <property type="evidence" value="ECO:0007669"/>
    <property type="project" value="TreeGrafter"/>
</dbReference>
<feature type="binding site" evidence="9">
    <location>
        <position position="39"/>
    </location>
    <ligand>
        <name>substrate</name>
    </ligand>
</feature>
<dbReference type="GO" id="GO:0004590">
    <property type="term" value="F:orotidine-5'-phosphate decarboxylase activity"/>
    <property type="evidence" value="ECO:0007669"/>
    <property type="project" value="UniProtKB-EC"/>
</dbReference>
<keyword evidence="5" id="KW-0210">Decarboxylase</keyword>
<keyword evidence="6" id="KW-0665">Pyrimidine biosynthesis</keyword>
<evidence type="ECO:0000256" key="8">
    <source>
        <dbReference type="ARBA" id="ARBA00033428"/>
    </source>
</evidence>
<evidence type="ECO:0000256" key="6">
    <source>
        <dbReference type="ARBA" id="ARBA00022975"/>
    </source>
</evidence>
<dbReference type="EMBL" id="UGSO01000001">
    <property type="protein sequence ID" value="SUB16585.1"/>
    <property type="molecule type" value="Genomic_DNA"/>
</dbReference>
<accession>A0A379AFB5</accession>
<dbReference type="GO" id="GO:0006207">
    <property type="term" value="P:'de novo' pyrimidine nucleobase biosynthetic process"/>
    <property type="evidence" value="ECO:0007669"/>
    <property type="project" value="InterPro"/>
</dbReference>
<evidence type="ECO:0000256" key="9">
    <source>
        <dbReference type="PIRSR" id="PIRSR614732-2"/>
    </source>
</evidence>
<keyword evidence="12" id="KW-1185">Reference proteome</keyword>
<reference evidence="11 12" key="1">
    <citation type="submission" date="2018-06" db="EMBL/GenBank/DDBJ databases">
        <authorList>
            <consortium name="Pathogen Informatics"/>
            <person name="Doyle S."/>
        </authorList>
    </citation>
    <scope>NUCLEOTIDE SEQUENCE [LARGE SCALE GENOMIC DNA]</scope>
    <source>
        <strain evidence="11 12">NCTC9381</strain>
    </source>
</reference>
<dbReference type="InterPro" id="IPR014732">
    <property type="entry name" value="OMPdecase"/>
</dbReference>
<proteinExistence type="predicted"/>
<evidence type="ECO:0000256" key="4">
    <source>
        <dbReference type="ARBA" id="ARBA00021923"/>
    </source>
</evidence>
<evidence type="ECO:0000256" key="2">
    <source>
        <dbReference type="ARBA" id="ARBA00004861"/>
    </source>
</evidence>
<dbReference type="Pfam" id="PF00215">
    <property type="entry name" value="OMPdecase"/>
    <property type="match status" value="1"/>
</dbReference>
<dbReference type="EC" id="4.1.1.23" evidence="3"/>
<comment type="pathway">
    <text evidence="2">Pyrimidine metabolism; UMP biosynthesis via de novo pathway; UMP from orotate: step 2/2.</text>
</comment>
<evidence type="ECO:0000256" key="7">
    <source>
        <dbReference type="ARBA" id="ARBA00023239"/>
    </source>
</evidence>
<sequence>MPSPHNVTASPILVALDYHDLDSALRFVDQIDPRSCRLKVGKEMFTLFGPSLVNTLQQRGFEIFLDLKFPRYSQHHRSCRGGPLPISGSGWSTSMPVVGLG</sequence>
<dbReference type="InterPro" id="IPR011060">
    <property type="entry name" value="RibuloseP-bd_barrel"/>
</dbReference>
<gene>
    <name evidence="11" type="primary">pyrF_1</name>
    <name evidence="11" type="ORF">NCTC9381_02499</name>
</gene>
<feature type="binding site" evidence="9">
    <location>
        <position position="17"/>
    </location>
    <ligand>
        <name>substrate</name>
    </ligand>
</feature>
<dbReference type="SUPFAM" id="SSF51366">
    <property type="entry name" value="Ribulose-phoshate binding barrel"/>
    <property type="match status" value="1"/>
</dbReference>
<dbReference type="Proteomes" id="UP000254640">
    <property type="component" value="Unassembled WGS sequence"/>
</dbReference>
<organism evidence="11 12">
    <name type="scientific">Enterobacter agglomerans</name>
    <name type="common">Erwinia herbicola</name>
    <name type="synonym">Pantoea agglomerans</name>
    <dbReference type="NCBI Taxonomy" id="549"/>
    <lineage>
        <taxon>Bacteria</taxon>
        <taxon>Pseudomonadati</taxon>
        <taxon>Pseudomonadota</taxon>
        <taxon>Gammaproteobacteria</taxon>
        <taxon>Enterobacterales</taxon>
        <taxon>Erwiniaceae</taxon>
        <taxon>Pantoea</taxon>
        <taxon>Pantoea agglomerans group</taxon>
    </lineage>
</organism>
<dbReference type="InterPro" id="IPR001754">
    <property type="entry name" value="OMPdeCOase_dom"/>
</dbReference>
<feature type="domain" description="Orotidine 5'-phosphate decarboxylase" evidence="10">
    <location>
        <begin position="11"/>
        <end position="69"/>
    </location>
</feature>
<comment type="function">
    <text evidence="1">Catalyzes the decarboxylation of orotidine 5'-monophosphate (OMP) to uridine 5'-monophosphate (UMP).</text>
</comment>